<keyword evidence="5" id="KW-0862">Zinc</keyword>
<dbReference type="PANTHER" id="PTHR23323:SF24">
    <property type="entry name" value="VACUOLAR PROTEIN SORTING-ASSOCIATED PROTEIN 11 HOMOLOG"/>
    <property type="match status" value="1"/>
</dbReference>
<dbReference type="Pfam" id="PF23341">
    <property type="entry name" value="PEP5_VPS11_N"/>
    <property type="match status" value="1"/>
</dbReference>
<organism evidence="12 13">
    <name type="scientific">Candida metapsilosis</name>
    <dbReference type="NCBI Taxonomy" id="273372"/>
    <lineage>
        <taxon>Eukaryota</taxon>
        <taxon>Fungi</taxon>
        <taxon>Dikarya</taxon>
        <taxon>Ascomycota</taxon>
        <taxon>Saccharomycotina</taxon>
        <taxon>Pichiomycetes</taxon>
        <taxon>Debaryomycetaceae</taxon>
        <taxon>Candida/Lodderomyces clade</taxon>
        <taxon>Candida</taxon>
    </lineage>
</organism>
<dbReference type="SMART" id="SM00184">
    <property type="entry name" value="RING"/>
    <property type="match status" value="1"/>
</dbReference>
<dbReference type="GO" id="GO:0048284">
    <property type="term" value="P:organelle fusion"/>
    <property type="evidence" value="ECO:0007669"/>
    <property type="project" value="TreeGrafter"/>
</dbReference>
<evidence type="ECO:0000313" key="12">
    <source>
        <dbReference type="EMBL" id="KAG5420166.1"/>
    </source>
</evidence>
<dbReference type="SUPFAM" id="SSF50978">
    <property type="entry name" value="WD40 repeat-like"/>
    <property type="match status" value="1"/>
</dbReference>
<name>A0A8H7ZJJ8_9ASCO</name>
<evidence type="ECO:0000256" key="3">
    <source>
        <dbReference type="ARBA" id="ARBA00022723"/>
    </source>
</evidence>
<dbReference type="GO" id="GO:0005768">
    <property type="term" value="C:endosome"/>
    <property type="evidence" value="ECO:0007669"/>
    <property type="project" value="TreeGrafter"/>
</dbReference>
<dbReference type="RefSeq" id="XP_067549282.1">
    <property type="nucleotide sequence ID" value="XM_067690859.1"/>
</dbReference>
<reference evidence="12 13" key="1">
    <citation type="submission" date="2020-12" db="EMBL/GenBank/DDBJ databases">
        <title>Effect of drift, selection, and recombination on the evolution of hybrid genomes in Candida yeast pathogens.</title>
        <authorList>
            <person name="Mixao V."/>
            <person name="Ksiezopolska E."/>
            <person name="Saus E."/>
            <person name="Boekhout T."/>
            <person name="Gacser A."/>
            <person name="Gabaldon T."/>
        </authorList>
    </citation>
    <scope>NUCLEOTIDE SEQUENCE [LARGE SCALE GENOMIC DNA]</scope>
    <source>
        <strain evidence="12 13">BP57</strain>
    </source>
</reference>
<keyword evidence="7" id="KW-0472">Membrane</keyword>
<dbReference type="OrthoDB" id="26184at2759"/>
<dbReference type="InterPro" id="IPR036322">
    <property type="entry name" value="WD40_repeat_dom_sf"/>
</dbReference>
<dbReference type="Pfam" id="PF12451">
    <property type="entry name" value="VPS11_C"/>
    <property type="match status" value="1"/>
</dbReference>
<gene>
    <name evidence="12" type="ORF">I9W82_002046</name>
</gene>
<dbReference type="GO" id="GO:0015031">
    <property type="term" value="P:protein transport"/>
    <property type="evidence" value="ECO:0007669"/>
    <property type="project" value="UniProtKB-KW"/>
</dbReference>
<evidence type="ECO:0000313" key="13">
    <source>
        <dbReference type="Proteomes" id="UP000669133"/>
    </source>
</evidence>
<dbReference type="InterPro" id="IPR013083">
    <property type="entry name" value="Znf_RING/FYVE/PHD"/>
</dbReference>
<evidence type="ECO:0000256" key="10">
    <source>
        <dbReference type="SAM" id="MobiDB-lite"/>
    </source>
</evidence>
<dbReference type="PROSITE" id="PS50089">
    <property type="entry name" value="ZF_RING_2"/>
    <property type="match status" value="1"/>
</dbReference>
<keyword evidence="3" id="KW-0479">Metal-binding</keyword>
<dbReference type="PANTHER" id="PTHR23323">
    <property type="entry name" value="VACUOLAR PROTEIN SORTING-ASSOCIATED PROTEIN"/>
    <property type="match status" value="1"/>
</dbReference>
<dbReference type="InterPro" id="IPR001841">
    <property type="entry name" value="Znf_RING"/>
</dbReference>
<dbReference type="GO" id="GO:0008270">
    <property type="term" value="F:zinc ion binding"/>
    <property type="evidence" value="ECO:0007669"/>
    <property type="project" value="UniProtKB-KW"/>
</dbReference>
<evidence type="ECO:0000259" key="11">
    <source>
        <dbReference type="PROSITE" id="PS50089"/>
    </source>
</evidence>
<accession>A0A8H7ZJJ8</accession>
<feature type="region of interest" description="Disordered" evidence="10">
    <location>
        <begin position="1090"/>
        <end position="1110"/>
    </location>
</feature>
<evidence type="ECO:0000256" key="8">
    <source>
        <dbReference type="ARBA" id="ARBA00029433"/>
    </source>
</evidence>
<dbReference type="SUPFAM" id="SSF57850">
    <property type="entry name" value="RING/U-box"/>
    <property type="match status" value="1"/>
</dbReference>
<evidence type="ECO:0000256" key="5">
    <source>
        <dbReference type="ARBA" id="ARBA00022833"/>
    </source>
</evidence>
<evidence type="ECO:0000256" key="7">
    <source>
        <dbReference type="ARBA" id="ARBA00023136"/>
    </source>
</evidence>
<feature type="compositionally biased region" description="Polar residues" evidence="10">
    <location>
        <begin position="1090"/>
        <end position="1101"/>
    </location>
</feature>
<evidence type="ECO:0000256" key="4">
    <source>
        <dbReference type="ARBA" id="ARBA00022771"/>
    </source>
</evidence>
<proteinExistence type="inferred from homology"/>
<dbReference type="InterPro" id="IPR057308">
    <property type="entry name" value="CHCR_PEP5_VPS11"/>
</dbReference>
<dbReference type="CDD" id="cd16688">
    <property type="entry name" value="RING-H2_Vps11"/>
    <property type="match status" value="1"/>
</dbReference>
<dbReference type="GO" id="GO:0030674">
    <property type="term" value="F:protein-macromolecule adaptor activity"/>
    <property type="evidence" value="ECO:0007669"/>
    <property type="project" value="TreeGrafter"/>
</dbReference>
<dbReference type="Gene3D" id="2.130.10.10">
    <property type="entry name" value="YVTN repeat-like/Quinoprotein amine dehydrogenase"/>
    <property type="match status" value="1"/>
</dbReference>
<comment type="subcellular location">
    <subcellularLocation>
        <location evidence="8">Endomembrane system</location>
        <topology evidence="8">Peripheral membrane protein</topology>
        <orientation evidence="8">Cytoplasmic side</orientation>
    </subcellularLocation>
</comment>
<keyword evidence="13" id="KW-1185">Reference proteome</keyword>
<evidence type="ECO:0000256" key="6">
    <source>
        <dbReference type="ARBA" id="ARBA00022927"/>
    </source>
</evidence>
<keyword evidence="6" id="KW-0653">Protein transport</keyword>
<dbReference type="InterPro" id="IPR015943">
    <property type="entry name" value="WD40/YVTN_repeat-like_dom_sf"/>
</dbReference>
<dbReference type="GO" id="GO:0006904">
    <property type="term" value="P:vesicle docking involved in exocytosis"/>
    <property type="evidence" value="ECO:0007669"/>
    <property type="project" value="TreeGrafter"/>
</dbReference>
<dbReference type="Gene3D" id="3.30.40.10">
    <property type="entry name" value="Zinc/RING finger domain, C3HC4 (zinc finger)"/>
    <property type="match status" value="1"/>
</dbReference>
<dbReference type="GO" id="GO:0007032">
    <property type="term" value="P:endosome organization"/>
    <property type="evidence" value="ECO:0007669"/>
    <property type="project" value="TreeGrafter"/>
</dbReference>
<keyword evidence="4 9" id="KW-0863">Zinc-finger</keyword>
<dbReference type="Pfam" id="PF23356">
    <property type="entry name" value="TPR_PEP5_VPS11"/>
    <property type="match status" value="1"/>
</dbReference>
<feature type="domain" description="RING-type" evidence="11">
    <location>
        <begin position="1398"/>
        <end position="1455"/>
    </location>
</feature>
<dbReference type="Pfam" id="PF17122">
    <property type="entry name" value="zf-C3H2C3"/>
    <property type="match status" value="1"/>
</dbReference>
<dbReference type="GO" id="GO:0030897">
    <property type="term" value="C:HOPS complex"/>
    <property type="evidence" value="ECO:0007669"/>
    <property type="project" value="TreeGrafter"/>
</dbReference>
<dbReference type="GeneID" id="93650675"/>
<comment type="caution">
    <text evidence="12">The sequence shown here is derived from an EMBL/GenBank/DDBJ whole genome shotgun (WGS) entry which is preliminary data.</text>
</comment>
<dbReference type="EMBL" id="JAEOAQ010000002">
    <property type="protein sequence ID" value="KAG5420166.1"/>
    <property type="molecule type" value="Genomic_DNA"/>
</dbReference>
<evidence type="ECO:0000256" key="9">
    <source>
        <dbReference type="PROSITE-ProRule" id="PRU00175"/>
    </source>
</evidence>
<evidence type="ECO:0000256" key="2">
    <source>
        <dbReference type="ARBA" id="ARBA00022448"/>
    </source>
</evidence>
<dbReference type="GO" id="GO:0007033">
    <property type="term" value="P:vacuole organization"/>
    <property type="evidence" value="ECO:0007669"/>
    <property type="project" value="TreeGrafter"/>
</dbReference>
<dbReference type="InterPro" id="IPR057307">
    <property type="entry name" value="PEP5_VPS11_N"/>
</dbReference>
<sequence length="1510" mass="170469">MHYMTSFLLMSAHTYMNTTYSFDALNNSVETATGELHPVHPNILGIDPAYEIINYNSGAAHIQGESSTITLHPNKELLWPTETSYNPMTTNTSTTRQMNAKNVFGAWKNKIGNKKLLHKGMFEKSDKPEDLNWGEHLATKEANLTEDVDPEVEWTEETDDLEEDFDYSTDEREPLNLTGPIVLPLVKASTSSTAAPVVITKLLTITQLVTLSNKNAMSLTVPNSNAVTTSIIASPSFSSEPDSILNDPVASLSVLLDDLDFQSSDVIEVDTEYDEVFSISVPHRKLTTNSPTEVATKTDELYNSGAIVQSEEETTLITSQEPLTTTIATSEGHTATGSSTLRTHHEINPMELIEYEDGHFVLGRKQPKSRSTDVIATATPRAPTPTGIFSILPIKGTTMILHPTSFANFQSQQRSSEAMNNKTTPDALINQTSHFNKSQTSKPPKSHHPLNFGNLDTNASITALASEVDSPVFPRRAYSFTGVIPPKKQFVLNSLSSVTKLTIQFQLFDFIPIRDPYYQSHDALYSDPTLSAINATKAYLVIAVNNSVLKIINPKTMTCEGQFQAYDIDYRITFIEPVVNSSNLVITVAEKQGSPSIIKLWDLTRILNMEKLEASEYKFKFQTQVLVTENSRGSGVQNENSFPISCFKFNYDLTCLAVGYTNGKVILVRGDLLRDRGSKQRVIYESVGNDPITGIQFNEEEQILYVTTTSKVLTVSTTGRNHGKPLRILSQKAGADLGCTESGRKQELIIGRPDSIRYYNPTAKLKTINFDVPKSKIARLHQFILMVSSTDNDNSQKFQSRVIILDTRNNHISLNLLIPQSVIKFTLKMNNELYLLSNDGVLYRLYEKPINQQIEIILQRELFSVAFNLAKQSKLSSDILLRIQTLHADHLFDEQKYNESMDVYISCLDLFENELDGAKPNSNEERDDFIMNVVTKFKEAINTENMVRFLEKLYAIALASVDHITLLLCCLCKLKNLDQIDSFIDELDLSNEKLQELNFPLIINLFKECGFYSQVLRLLYKLNQPNLIVEIQIYDLNKPKLALNYMKTLKIDDLLLILIDQSKKLLDSCPIETTELLINVFTGKYQAIESTQGPSTSSQDGKTADDEKGREKMTELTNYKAFLNYLTLRGGDSETEKAEKEESFNTKEPTYLPPKPNLIYSSFTNHPHEFVIFLEACIEALERYQGNLMDKKEVLITLLEMYLSLNKKTNESEWLGKAQSIIDQNGDLLDDDSLLLLSHLYNFKPGEMKAREANGDEEGIFMSYKNDEDVEGCFKVLQKYGQVKPQLYKMMLEFIVSRREIYEKVNHDDIQAILQQIKKFKLLDPLELISLLDGGDSNDHEFVTFGIVKDYLLQYFTAQEQEITNNQKLIEVYEHDSTKNSYKLSELTHPFVIQNNKCSACQMKLDFPVIHFKCKHSFHQKCLSSSLVAKPSTANGGAHFVDDGSEHGPKCPICTQDISDVNEVKQSQYQLKENVDFFVQSLHESTDTFKFISDYIGKGVMEDESVSIDQ</sequence>
<keyword evidence="2" id="KW-0813">Transport</keyword>
<dbReference type="InterPro" id="IPR024763">
    <property type="entry name" value="VPS11_C"/>
</dbReference>
<evidence type="ECO:0000256" key="1">
    <source>
        <dbReference type="ARBA" id="ARBA00007070"/>
    </source>
</evidence>
<protein>
    <submittedName>
        <fullName evidence="12">Vps11</fullName>
    </submittedName>
</protein>
<dbReference type="Proteomes" id="UP000669133">
    <property type="component" value="Unassembled WGS sequence"/>
</dbReference>
<comment type="similarity">
    <text evidence="1">Belongs to the VPS11 family.</text>
</comment>